<evidence type="ECO:0000313" key="3">
    <source>
        <dbReference type="Proteomes" id="UP000824120"/>
    </source>
</evidence>
<evidence type="ECO:0000256" key="1">
    <source>
        <dbReference type="SAM" id="MobiDB-lite"/>
    </source>
</evidence>
<keyword evidence="3" id="KW-1185">Reference proteome</keyword>
<feature type="region of interest" description="Disordered" evidence="1">
    <location>
        <begin position="136"/>
        <end position="175"/>
    </location>
</feature>
<organism evidence="2 3">
    <name type="scientific">Solanum commersonii</name>
    <name type="common">Commerson's wild potato</name>
    <name type="synonym">Commerson's nightshade</name>
    <dbReference type="NCBI Taxonomy" id="4109"/>
    <lineage>
        <taxon>Eukaryota</taxon>
        <taxon>Viridiplantae</taxon>
        <taxon>Streptophyta</taxon>
        <taxon>Embryophyta</taxon>
        <taxon>Tracheophyta</taxon>
        <taxon>Spermatophyta</taxon>
        <taxon>Magnoliopsida</taxon>
        <taxon>eudicotyledons</taxon>
        <taxon>Gunneridae</taxon>
        <taxon>Pentapetalae</taxon>
        <taxon>asterids</taxon>
        <taxon>lamiids</taxon>
        <taxon>Solanales</taxon>
        <taxon>Solanaceae</taxon>
        <taxon>Solanoideae</taxon>
        <taxon>Solaneae</taxon>
        <taxon>Solanum</taxon>
    </lineage>
</organism>
<feature type="compositionally biased region" description="Basic and acidic residues" evidence="1">
    <location>
        <begin position="136"/>
        <end position="153"/>
    </location>
</feature>
<dbReference type="Proteomes" id="UP000824120">
    <property type="component" value="Chromosome 7"/>
</dbReference>
<proteinExistence type="predicted"/>
<reference evidence="2 3" key="1">
    <citation type="submission" date="2020-09" db="EMBL/GenBank/DDBJ databases">
        <title>De no assembly of potato wild relative species, Solanum commersonii.</title>
        <authorList>
            <person name="Cho K."/>
        </authorList>
    </citation>
    <scope>NUCLEOTIDE SEQUENCE [LARGE SCALE GENOMIC DNA]</scope>
    <source>
        <strain evidence="2">LZ3.2</strain>
        <tissue evidence="2">Leaf</tissue>
    </source>
</reference>
<feature type="non-terminal residue" evidence="2">
    <location>
        <position position="175"/>
    </location>
</feature>
<gene>
    <name evidence="2" type="ORF">H5410_035700</name>
</gene>
<accession>A0A9J5Y5G9</accession>
<evidence type="ECO:0000313" key="2">
    <source>
        <dbReference type="EMBL" id="KAG5594468.1"/>
    </source>
</evidence>
<dbReference type="OrthoDB" id="1936908at2759"/>
<protein>
    <submittedName>
        <fullName evidence="2">Uncharacterized protein</fullName>
    </submittedName>
</protein>
<name>A0A9J5Y5G9_SOLCO</name>
<dbReference type="EMBL" id="JACXVP010000007">
    <property type="protein sequence ID" value="KAG5594468.1"/>
    <property type="molecule type" value="Genomic_DNA"/>
</dbReference>
<sequence length="175" mass="19842">MVESAFMGNFFSRELIVANVIAFLTLKHEFMSMVADMRSKMSLFVAGLYRLSSKEGKAVMLIGDMDIARLMIRGMSPGSRRVMRTVLPSIKSKRNLLHHLLVHLHQGTKMNTIVRIHSTSELDLCSLKVEGDKLRDKDEFKNKKAKTGNESEQQKSNANRYSFHQRKKGLTPSSA</sequence>
<comment type="caution">
    <text evidence="2">The sequence shown here is derived from an EMBL/GenBank/DDBJ whole genome shotgun (WGS) entry which is preliminary data.</text>
</comment>
<dbReference type="AlphaFoldDB" id="A0A9J5Y5G9"/>